<evidence type="ECO:0000256" key="2">
    <source>
        <dbReference type="SAM" id="MobiDB-lite"/>
    </source>
</evidence>
<dbReference type="EMBL" id="BSXU01003648">
    <property type="protein sequence ID" value="GMG40282.1"/>
    <property type="molecule type" value="Genomic_DNA"/>
</dbReference>
<dbReference type="GO" id="GO:0005737">
    <property type="term" value="C:cytoplasm"/>
    <property type="evidence" value="ECO:0007669"/>
    <property type="project" value="TreeGrafter"/>
</dbReference>
<feature type="domain" description="Impact N-terminal" evidence="3">
    <location>
        <begin position="29"/>
        <end position="169"/>
    </location>
</feature>
<dbReference type="PANTHER" id="PTHR16301:SF17">
    <property type="entry name" value="IMPACT FAMILY MEMBER YDL177C"/>
    <property type="match status" value="1"/>
</dbReference>
<proteinExistence type="inferred from homology"/>
<dbReference type="InterPro" id="IPR020568">
    <property type="entry name" value="Ribosomal_Su5_D2-typ_SF"/>
</dbReference>
<dbReference type="GO" id="GO:0140469">
    <property type="term" value="P:GCN2-mediated signaling"/>
    <property type="evidence" value="ECO:0007669"/>
    <property type="project" value="TreeGrafter"/>
</dbReference>
<dbReference type="OrthoDB" id="69641at2759"/>
<dbReference type="InterPro" id="IPR036956">
    <property type="entry name" value="Impact_N_sf"/>
</dbReference>
<dbReference type="Gene3D" id="3.30.230.30">
    <property type="entry name" value="Impact, N-terminal domain"/>
    <property type="match status" value="1"/>
</dbReference>
<dbReference type="GO" id="GO:0006446">
    <property type="term" value="P:regulation of translational initiation"/>
    <property type="evidence" value="ECO:0007669"/>
    <property type="project" value="TreeGrafter"/>
</dbReference>
<keyword evidence="5" id="KW-1185">Reference proteome</keyword>
<sequence length="193" mass="21204">MFKYGMRGYSTQALIARKWSSSEVLTLHKSKFKGWCIPITSNSEIKPLVQQLYTLDTKLLKASHPEMLAWKTADGPNDNSTAGNSKRRVTKKKSSTLVPDPSVYTVKKLTGLNQGFNDNGEGGSGLRLLGLLDRLKLVNVLVVVTRWYGGTPLGPVRFKCISDVAHGALKNGGYTNLKPEGNAWLDLSKLPNN</sequence>
<gene>
    <name evidence="4" type="ORF">Amon01_000605100</name>
</gene>
<evidence type="ECO:0000313" key="4">
    <source>
        <dbReference type="EMBL" id="GMG40282.1"/>
    </source>
</evidence>
<name>A0A9W6Z3R6_AMBMO</name>
<organism evidence="4 5">
    <name type="scientific">Ambrosiozyma monospora</name>
    <name type="common">Yeast</name>
    <name type="synonym">Endomycopsis monosporus</name>
    <dbReference type="NCBI Taxonomy" id="43982"/>
    <lineage>
        <taxon>Eukaryota</taxon>
        <taxon>Fungi</taxon>
        <taxon>Dikarya</taxon>
        <taxon>Ascomycota</taxon>
        <taxon>Saccharomycotina</taxon>
        <taxon>Pichiomycetes</taxon>
        <taxon>Pichiales</taxon>
        <taxon>Pichiaceae</taxon>
        <taxon>Ambrosiozyma</taxon>
    </lineage>
</organism>
<evidence type="ECO:0000256" key="1">
    <source>
        <dbReference type="ARBA" id="ARBA00007665"/>
    </source>
</evidence>
<dbReference type="Proteomes" id="UP001165063">
    <property type="component" value="Unassembled WGS sequence"/>
</dbReference>
<reference evidence="4" key="1">
    <citation type="submission" date="2023-04" db="EMBL/GenBank/DDBJ databases">
        <title>Ambrosiozyma monospora NBRC 1965.</title>
        <authorList>
            <person name="Ichikawa N."/>
            <person name="Sato H."/>
            <person name="Tonouchi N."/>
        </authorList>
    </citation>
    <scope>NUCLEOTIDE SEQUENCE</scope>
    <source>
        <strain evidence="4">NBRC 1965</strain>
    </source>
</reference>
<feature type="compositionally biased region" description="Basic residues" evidence="2">
    <location>
        <begin position="85"/>
        <end position="94"/>
    </location>
</feature>
<comment type="similarity">
    <text evidence="1">Belongs to the IMPACT family.</text>
</comment>
<dbReference type="AlphaFoldDB" id="A0A9W6Z3R6"/>
<dbReference type="SUPFAM" id="SSF54211">
    <property type="entry name" value="Ribosomal protein S5 domain 2-like"/>
    <property type="match status" value="1"/>
</dbReference>
<dbReference type="PROSITE" id="PS00910">
    <property type="entry name" value="UPF0029"/>
    <property type="match status" value="1"/>
</dbReference>
<evidence type="ECO:0000259" key="3">
    <source>
        <dbReference type="Pfam" id="PF01205"/>
    </source>
</evidence>
<evidence type="ECO:0000313" key="5">
    <source>
        <dbReference type="Proteomes" id="UP001165063"/>
    </source>
</evidence>
<dbReference type="InterPro" id="IPR001498">
    <property type="entry name" value="Impact_N"/>
</dbReference>
<dbReference type="Pfam" id="PF01205">
    <property type="entry name" value="Impact_N"/>
    <property type="match status" value="1"/>
</dbReference>
<feature type="region of interest" description="Disordered" evidence="2">
    <location>
        <begin position="70"/>
        <end position="96"/>
    </location>
</feature>
<dbReference type="PANTHER" id="PTHR16301">
    <property type="entry name" value="IMPACT-RELATED"/>
    <property type="match status" value="1"/>
</dbReference>
<comment type="caution">
    <text evidence="4">The sequence shown here is derived from an EMBL/GenBank/DDBJ whole genome shotgun (WGS) entry which is preliminary data.</text>
</comment>
<protein>
    <submittedName>
        <fullName evidence="4">Unnamed protein product</fullName>
    </submittedName>
</protein>
<accession>A0A9W6Z3R6</accession>
<dbReference type="InterPro" id="IPR020569">
    <property type="entry name" value="UPF0029_Impact_CS"/>
</dbReference>
<dbReference type="InterPro" id="IPR023582">
    <property type="entry name" value="Impact"/>
</dbReference>